<evidence type="ECO:0000256" key="1">
    <source>
        <dbReference type="SAM" id="SignalP"/>
    </source>
</evidence>
<dbReference type="STRING" id="408657.SAMN04487995_5042"/>
<proteinExistence type="predicted"/>
<feature type="chain" id="PRO_5011593557" description="Ig-like domain-containing protein" evidence="1">
    <location>
        <begin position="23"/>
        <end position="488"/>
    </location>
</feature>
<name>A0A1H6Z9G5_9BACT</name>
<reference evidence="3 4" key="1">
    <citation type="submission" date="2016-10" db="EMBL/GenBank/DDBJ databases">
        <authorList>
            <person name="de Groot N.N."/>
        </authorList>
    </citation>
    <scope>NUCLEOTIDE SEQUENCE [LARGE SCALE GENOMIC DNA]</scope>
    <source>
        <strain evidence="3 4">DSM 19938</strain>
    </source>
</reference>
<dbReference type="InterPro" id="IPR044023">
    <property type="entry name" value="Ig_7"/>
</dbReference>
<dbReference type="Proteomes" id="UP000199532">
    <property type="component" value="Unassembled WGS sequence"/>
</dbReference>
<gene>
    <name evidence="3" type="ORF">SAMN04487995_5042</name>
</gene>
<evidence type="ECO:0000313" key="4">
    <source>
        <dbReference type="Proteomes" id="UP000199532"/>
    </source>
</evidence>
<dbReference type="RefSeq" id="WP_090339647.1">
    <property type="nucleotide sequence ID" value="NZ_FNXY01000008.1"/>
</dbReference>
<dbReference type="AlphaFoldDB" id="A0A1H6Z9G5"/>
<evidence type="ECO:0000259" key="2">
    <source>
        <dbReference type="Pfam" id="PF19081"/>
    </source>
</evidence>
<dbReference type="Pfam" id="PF19081">
    <property type="entry name" value="Ig_7"/>
    <property type="match status" value="1"/>
</dbReference>
<dbReference type="OrthoDB" id="925066at2"/>
<keyword evidence="4" id="KW-1185">Reference proteome</keyword>
<feature type="signal peptide" evidence="1">
    <location>
        <begin position="1"/>
        <end position="22"/>
    </location>
</feature>
<organism evidence="3 4">
    <name type="scientific">Dyadobacter koreensis</name>
    <dbReference type="NCBI Taxonomy" id="408657"/>
    <lineage>
        <taxon>Bacteria</taxon>
        <taxon>Pseudomonadati</taxon>
        <taxon>Bacteroidota</taxon>
        <taxon>Cytophagia</taxon>
        <taxon>Cytophagales</taxon>
        <taxon>Spirosomataceae</taxon>
        <taxon>Dyadobacter</taxon>
    </lineage>
</organism>
<keyword evidence="1" id="KW-0732">Signal</keyword>
<protein>
    <recommendedName>
        <fullName evidence="2">Ig-like domain-containing protein</fullName>
    </recommendedName>
</protein>
<accession>A0A1H6Z9G5</accession>
<dbReference type="EMBL" id="FNXY01000008">
    <property type="protein sequence ID" value="SEJ50121.1"/>
    <property type="molecule type" value="Genomic_DNA"/>
</dbReference>
<feature type="domain" description="Ig-like" evidence="2">
    <location>
        <begin position="378"/>
        <end position="461"/>
    </location>
</feature>
<sequence length="488" mass="50059">MRRIFYLSVFFIVSVVNLEALSQPSDAVYGTYIGSGGDNALVGGDHKVTNAIGAANSSTNVKPNSNSTTLYVKSTTGVSTAYLQLGLATSSDPVIPGGTTVYIKTTTSALGLLNLIGGAAIKVEPYLNTTATGSAIALNPAGIKTYYTADGNIYMAVTPASAFKSIKISLVSAAVAGLGTIDVFYAFYGRNALNNTNPFPFNIADCGLPNVSEVNTSGAVTLSSFVNPSYAIDNSISTATAFTTTLALLGKMTQTYYFNGPSNLGDAVRIMFSKGTAAALGNVDIASNLTIQAFNGNTEVGTATPFSSLLTLNLLSSDLLGGAGGTVITAYLTPKNGNSPAVFDRVVVSFTLATNLSLDGLTGLNGNGLNVYDVRRVPSAPASSDATACTNIGTAALNALTSQANINGVLTAFTYKWYTALTGGSAVATGSTYSVNNLSSAGQRSYYVDTQKTNCVTANFTNGDPSSRIKVNISVVNPPVSPPVALAP</sequence>
<evidence type="ECO:0000313" key="3">
    <source>
        <dbReference type="EMBL" id="SEJ50121.1"/>
    </source>
</evidence>